<dbReference type="Proteomes" id="UP001076655">
    <property type="component" value="Unassembled WGS sequence"/>
</dbReference>
<dbReference type="InterPro" id="IPR022385">
    <property type="entry name" value="Rhs_assc_core"/>
</dbReference>
<evidence type="ECO:0000313" key="2">
    <source>
        <dbReference type="Proteomes" id="UP001076655"/>
    </source>
</evidence>
<dbReference type="InterPro" id="IPR050708">
    <property type="entry name" value="T6SS_VgrG/RHS"/>
</dbReference>
<dbReference type="InterPro" id="IPR041508">
    <property type="entry name" value="TcC-like_repeat"/>
</dbReference>
<dbReference type="EMBL" id="JAPNMI010000003">
    <property type="protein sequence ID" value="MCY0789544.1"/>
    <property type="molecule type" value="Genomic_DNA"/>
</dbReference>
<protein>
    <submittedName>
        <fullName evidence="1">RHS repeat protein</fullName>
    </submittedName>
</protein>
<dbReference type="PANTHER" id="PTHR32305">
    <property type="match status" value="1"/>
</dbReference>
<comment type="caution">
    <text evidence="1">The sequence shown here is derived from an EMBL/GenBank/DDBJ whole genome shotgun (WGS) entry which is preliminary data.</text>
</comment>
<name>A0A9Q4CN53_MORMO</name>
<dbReference type="NCBIfam" id="TIGR03696">
    <property type="entry name" value="Rhs_assc_core"/>
    <property type="match status" value="1"/>
</dbReference>
<proteinExistence type="predicted"/>
<gene>
    <name evidence="1" type="ORF">N0392_07605</name>
</gene>
<evidence type="ECO:0000313" key="1">
    <source>
        <dbReference type="EMBL" id="MCY0789544.1"/>
    </source>
</evidence>
<dbReference type="Gene3D" id="2.180.10.10">
    <property type="entry name" value="RHS repeat-associated core"/>
    <property type="match status" value="1"/>
</dbReference>
<organism evidence="1 2">
    <name type="scientific">Morganella morganii</name>
    <name type="common">Proteus morganii</name>
    <dbReference type="NCBI Taxonomy" id="582"/>
    <lineage>
        <taxon>Bacteria</taxon>
        <taxon>Pseudomonadati</taxon>
        <taxon>Pseudomonadota</taxon>
        <taxon>Gammaproteobacteria</taxon>
        <taxon>Enterobacterales</taxon>
        <taxon>Morganellaceae</taxon>
        <taxon>Morganella</taxon>
    </lineage>
</organism>
<dbReference type="PANTHER" id="PTHR32305:SF15">
    <property type="entry name" value="PROTEIN RHSA-RELATED"/>
    <property type="match status" value="1"/>
</dbReference>
<accession>A0A9Q4CN53</accession>
<dbReference type="Pfam" id="PF18807">
    <property type="entry name" value="TTc_toxin_rep"/>
    <property type="match status" value="1"/>
</dbReference>
<dbReference type="AlphaFoldDB" id="A0A9Q4CN53"/>
<sequence>MNKTENTLHTKTPSVTVLNNRGLAVRNIVYHRHPDTPEKTDERITRHQFDVRGFLQQSADPRMQASGLTNFHYVTSLSGQVLRTESADAGTSLALNDAAERPLVSISQIRTDNGKDDRSVAVTHTFQYERSGSGRPLSIAEQVAGQSAVVSERFVYAGNSEAEKTKNLAGVCTHHYDPAGLMQTDSIALTGVPLSVTRQLLKDADNPGIAVNWPESNPQALLSAEKYITQTTADATGAVLNTTDAAGHQQKVTYDIAGLLSSSRVTVKGGAEKIIIKSVDYSAAGQKLREEHGNGVVTTYTYEPQTQRLIAVKTEHPARKKIFQDLRYEYDPVGNVLCVTNDAEETRFWHNQKVVPENRYTYDTLYQLVSATGREMANAGQQSGSLPDISPFDKATYTNYTRNYVYDRAGNMAQIRHSAPATGNNYTTDITVSQRSNRAVLKTLADTPEKAEALFTPGGQQTQLQPGQALSWTTRGELRQVTPVVRNGAAGDRESYRYDAGSQRILKTAVQKTGNSTQTQQVIYLPGLELRSGTENYQVICAGVAGRAQVRLLHWPDGKKDHQRFSYDNLIGSSGLETDGDGRLLSQEEYYPFGGTAVLVADTDSGIDYKTHRYSGKERDATGLYYYGYRYYQPWAGRWLSSDPAGTVDGLNQFRMVRNNPVRYRDSDGLVSVDTSDIDVNIINGVIPFLDKNIMKLDPSKNKFVKYKETYVTELLENHKHGMVSLDEAKSALKNYADTYHKLNKEFSLDKKNMELGVSISMRIMEGINSYEHHFINSAGAGEGSHSSDYDINGYNNREIKYFALKDKNKENIYAMAAVVVLSNFMHNRVAVSIENLVSNPLTQLRGEGISFYKQNNIDTDFIIKGAGNRLVAKILKNLSQKHIIERISTDAVSPRSAAIATKMRKIATSGDILSRLKKSVLTSVGKVRSLMPKKSALG</sequence>
<reference evidence="1" key="1">
    <citation type="submission" date="2022-08" db="EMBL/GenBank/DDBJ databases">
        <authorList>
            <person name="Dale J.L."/>
        </authorList>
    </citation>
    <scope>NUCLEOTIDE SEQUENCE</scope>
    <source>
        <strain evidence="1">2022EL-00758</strain>
    </source>
</reference>